<dbReference type="GO" id="GO:0005783">
    <property type="term" value="C:endoplasmic reticulum"/>
    <property type="evidence" value="ECO:0007669"/>
    <property type="project" value="UniProtKB-SubCell"/>
</dbReference>
<dbReference type="InterPro" id="IPR052374">
    <property type="entry name" value="SERAC1"/>
</dbReference>
<reference evidence="9 10" key="1">
    <citation type="journal article" date="2018" name="Sci. Rep.">
        <title>Characterisation of pathogen-specific regions and novel effector candidates in Fusarium oxysporum f. sp. cepae.</title>
        <authorList>
            <person name="Armitage A.D."/>
            <person name="Taylor A."/>
            <person name="Sobczyk M.K."/>
            <person name="Baxter L."/>
            <person name="Greenfield B.P."/>
            <person name="Bates H.J."/>
            <person name="Wilson F."/>
            <person name="Jackson A.C."/>
            <person name="Ott S."/>
            <person name="Harrison R.J."/>
            <person name="Clarkson J.P."/>
        </authorList>
    </citation>
    <scope>NUCLEOTIDE SEQUENCE [LARGE SCALE GENOMIC DNA]</scope>
    <source>
        <strain evidence="9 10">Fo_A13</strain>
    </source>
</reference>
<dbReference type="Gene3D" id="3.40.50.1820">
    <property type="entry name" value="alpha/beta hydrolase"/>
    <property type="match status" value="1"/>
</dbReference>
<dbReference type="PANTHER" id="PTHR48182:SF2">
    <property type="entry name" value="PROTEIN SERAC1"/>
    <property type="match status" value="1"/>
</dbReference>
<dbReference type="Gene3D" id="1.25.40.20">
    <property type="entry name" value="Ankyrin repeat-containing domain"/>
    <property type="match status" value="1"/>
</dbReference>
<keyword evidence="6" id="KW-0472">Membrane</keyword>
<evidence type="ECO:0000256" key="2">
    <source>
        <dbReference type="ARBA" id="ARBA00004240"/>
    </source>
</evidence>
<feature type="compositionally biased region" description="Basic residues" evidence="8">
    <location>
        <begin position="1"/>
        <end position="10"/>
    </location>
</feature>
<dbReference type="VEuPathDB" id="FungiDB:FOIG_04461"/>
<evidence type="ECO:0000313" key="10">
    <source>
        <dbReference type="Proteomes" id="UP000285084"/>
    </source>
</evidence>
<accession>A0A420M7W4</accession>
<evidence type="ECO:0000256" key="7">
    <source>
        <dbReference type="PROSITE-ProRule" id="PRU00023"/>
    </source>
</evidence>
<evidence type="ECO:0000256" key="6">
    <source>
        <dbReference type="ARBA" id="ARBA00023136"/>
    </source>
</evidence>
<dbReference type="AlphaFoldDB" id="A0A420M7W4"/>
<dbReference type="InterPro" id="IPR002110">
    <property type="entry name" value="Ankyrin_rpt"/>
</dbReference>
<evidence type="ECO:0000256" key="4">
    <source>
        <dbReference type="ARBA" id="ARBA00022824"/>
    </source>
</evidence>
<dbReference type="VEuPathDB" id="FungiDB:HZS61_017806"/>
<dbReference type="VEuPathDB" id="FungiDB:FOIG_04241"/>
<sequence>MWRFSQKLRSRQTGAETGNTIEHASPGESLAAASSSTKTFPSGVKTLHSPEAAVVDIVFVHGLTGDRDKTWTARDGSEPWPKTLLPSKLPTARTLTFGYDAYVADWRGVVSQNRIANHAWKLLTSLASYREDDDTALVTARQRSETHLRSILNLTLGIVFFGTPHHGSGLARWAELLSRTIGVIKQTNTNIIEVLKRDSEVLARIQDSFHTMVMARSREGQLIEITCFHEDLPLQGIGFVVPKDSAILPGYIPIGIHGNHMDMTKFATTDDPGFVALCGELRRWIRGIEPSTLASGSSRPGQTEGKLYGEMSPESFGSYASGATNSHKAAPGGARGTLLLAAAMAPSTEELKRVLSITPDVNVTESGPTKRNALHMAAVFNQPRNILPLLHAGVDKHAVTDQGFTPLFAACIVGNVEVVKTLLEEGGEDPNWRHSNTSTLLHAAAVNGYTDVTRELIDHGADPFLTQDEGWTPLNVALAKNHYEVANILKEAMDSQRALAAANE</sequence>
<dbReference type="SMART" id="SM00248">
    <property type="entry name" value="ANK"/>
    <property type="match status" value="4"/>
</dbReference>
<evidence type="ECO:0000313" key="9">
    <source>
        <dbReference type="EMBL" id="RKK57123.1"/>
    </source>
</evidence>
<dbReference type="Pfam" id="PF12796">
    <property type="entry name" value="Ank_2"/>
    <property type="match status" value="1"/>
</dbReference>
<feature type="repeat" description="ANK" evidence="7">
    <location>
        <begin position="402"/>
        <end position="428"/>
    </location>
</feature>
<gene>
    <name evidence="9" type="ORF">BFJ69_g17567</name>
</gene>
<keyword evidence="4" id="KW-0256">Endoplasmic reticulum</keyword>
<dbReference type="PANTHER" id="PTHR48182">
    <property type="entry name" value="PROTEIN SERAC1"/>
    <property type="match status" value="1"/>
</dbReference>
<proteinExistence type="predicted"/>
<dbReference type="EMBL" id="MRCX01000888">
    <property type="protein sequence ID" value="RKK57123.1"/>
    <property type="molecule type" value="Genomic_DNA"/>
</dbReference>
<dbReference type="InterPro" id="IPR029058">
    <property type="entry name" value="AB_hydrolase_fold"/>
</dbReference>
<dbReference type="VEuPathDB" id="FungiDB:HZS61_016311"/>
<comment type="subcellular location">
    <subcellularLocation>
        <location evidence="2">Endoplasmic reticulum</location>
    </subcellularLocation>
    <subcellularLocation>
        <location evidence="3">Membrane</location>
    </subcellularLocation>
    <subcellularLocation>
        <location evidence="1">Mitochondrion</location>
    </subcellularLocation>
</comment>
<feature type="region of interest" description="Disordered" evidence="8">
    <location>
        <begin position="1"/>
        <end position="27"/>
    </location>
</feature>
<dbReference type="VEuPathDB" id="FungiDB:FOXG_13853"/>
<organism evidence="9 10">
    <name type="scientific">Fusarium oxysporum</name>
    <name type="common">Fusarium vascular wilt</name>
    <dbReference type="NCBI Taxonomy" id="5507"/>
    <lineage>
        <taxon>Eukaryota</taxon>
        <taxon>Fungi</taxon>
        <taxon>Dikarya</taxon>
        <taxon>Ascomycota</taxon>
        <taxon>Pezizomycotina</taxon>
        <taxon>Sordariomycetes</taxon>
        <taxon>Hypocreomycetidae</taxon>
        <taxon>Hypocreales</taxon>
        <taxon>Nectriaceae</taxon>
        <taxon>Fusarium</taxon>
        <taxon>Fusarium oxysporum species complex</taxon>
    </lineage>
</organism>
<dbReference type="PROSITE" id="PS50088">
    <property type="entry name" value="ANK_REPEAT"/>
    <property type="match status" value="2"/>
</dbReference>
<keyword evidence="7" id="KW-0040">ANK repeat</keyword>
<dbReference type="VEuPathDB" id="FungiDB:FOZG_11284"/>
<evidence type="ECO:0000256" key="3">
    <source>
        <dbReference type="ARBA" id="ARBA00004370"/>
    </source>
</evidence>
<dbReference type="VEuPathDB" id="FungiDB:FOMG_10259"/>
<dbReference type="SUPFAM" id="SSF48403">
    <property type="entry name" value="Ankyrin repeat"/>
    <property type="match status" value="1"/>
</dbReference>
<dbReference type="Proteomes" id="UP000285084">
    <property type="component" value="Unassembled WGS sequence"/>
</dbReference>
<protein>
    <submittedName>
        <fullName evidence="9">Uncharacterized protein</fullName>
    </submittedName>
</protein>
<dbReference type="GO" id="GO:0005739">
    <property type="term" value="C:mitochondrion"/>
    <property type="evidence" value="ECO:0007669"/>
    <property type="project" value="UniProtKB-SubCell"/>
</dbReference>
<keyword evidence="5" id="KW-0496">Mitochondrion</keyword>
<evidence type="ECO:0000256" key="5">
    <source>
        <dbReference type="ARBA" id="ARBA00023128"/>
    </source>
</evidence>
<dbReference type="InterPro" id="IPR036770">
    <property type="entry name" value="Ankyrin_rpt-contain_sf"/>
</dbReference>
<evidence type="ECO:0000256" key="8">
    <source>
        <dbReference type="SAM" id="MobiDB-lite"/>
    </source>
</evidence>
<name>A0A420M7W4_FUSOX</name>
<dbReference type="SUPFAM" id="SSF53474">
    <property type="entry name" value="alpha/beta-Hydrolases"/>
    <property type="match status" value="1"/>
</dbReference>
<dbReference type="Pfam" id="PF13637">
    <property type="entry name" value="Ank_4"/>
    <property type="match status" value="1"/>
</dbReference>
<evidence type="ECO:0000256" key="1">
    <source>
        <dbReference type="ARBA" id="ARBA00004173"/>
    </source>
</evidence>
<dbReference type="VEuPathDB" id="FungiDB:FOMG_13853"/>
<dbReference type="GO" id="GO:0016020">
    <property type="term" value="C:membrane"/>
    <property type="evidence" value="ECO:0007669"/>
    <property type="project" value="UniProtKB-SubCell"/>
</dbReference>
<dbReference type="VEuPathDB" id="FungiDB:FOC4_g10006086"/>
<feature type="compositionally biased region" description="Polar residues" evidence="8">
    <location>
        <begin position="11"/>
        <end position="22"/>
    </location>
</feature>
<dbReference type="PROSITE" id="PS50297">
    <property type="entry name" value="ANK_REP_REGION"/>
    <property type="match status" value="2"/>
</dbReference>
<dbReference type="VEuPathDB" id="FungiDB:FOC1_g10007250"/>
<feature type="repeat" description="ANK" evidence="7">
    <location>
        <begin position="436"/>
        <end position="468"/>
    </location>
</feature>
<comment type="caution">
    <text evidence="9">The sequence shown here is derived from an EMBL/GenBank/DDBJ whole genome shotgun (WGS) entry which is preliminary data.</text>
</comment>